<gene>
    <name evidence="11" type="ORF">PSYICH_LOCUS8467</name>
</gene>
<dbReference type="Pfam" id="PF00248">
    <property type="entry name" value="Aldo_ket_red"/>
    <property type="match status" value="1"/>
</dbReference>
<dbReference type="PROSITE" id="PS50950">
    <property type="entry name" value="ZF_THAP"/>
    <property type="match status" value="1"/>
</dbReference>
<evidence type="ECO:0000256" key="5">
    <source>
        <dbReference type="ARBA" id="ARBA00022857"/>
    </source>
</evidence>
<feature type="signal peptide" evidence="9">
    <location>
        <begin position="1"/>
        <end position="19"/>
    </location>
</feature>
<dbReference type="SUPFAM" id="SSF57716">
    <property type="entry name" value="Glucocorticoid receptor-like (DNA-binding domain)"/>
    <property type="match status" value="1"/>
</dbReference>
<dbReference type="GO" id="GO:0008270">
    <property type="term" value="F:zinc ion binding"/>
    <property type="evidence" value="ECO:0007669"/>
    <property type="project" value="UniProtKB-KW"/>
</dbReference>
<evidence type="ECO:0000313" key="12">
    <source>
        <dbReference type="Proteomes" id="UP001153636"/>
    </source>
</evidence>
<organism evidence="11 12">
    <name type="scientific">Psylliodes chrysocephalus</name>
    <dbReference type="NCBI Taxonomy" id="3402493"/>
    <lineage>
        <taxon>Eukaryota</taxon>
        <taxon>Metazoa</taxon>
        <taxon>Ecdysozoa</taxon>
        <taxon>Arthropoda</taxon>
        <taxon>Hexapoda</taxon>
        <taxon>Insecta</taxon>
        <taxon>Pterygota</taxon>
        <taxon>Neoptera</taxon>
        <taxon>Endopterygota</taxon>
        <taxon>Coleoptera</taxon>
        <taxon>Polyphaga</taxon>
        <taxon>Cucujiformia</taxon>
        <taxon>Chrysomeloidea</taxon>
        <taxon>Chrysomelidae</taxon>
        <taxon>Galerucinae</taxon>
        <taxon>Alticini</taxon>
        <taxon>Psylliodes</taxon>
    </lineage>
</organism>
<keyword evidence="5" id="KW-0521">NADP</keyword>
<dbReference type="PANTHER" id="PTHR43827">
    <property type="entry name" value="2,5-DIKETO-D-GLUCONIC ACID REDUCTASE"/>
    <property type="match status" value="1"/>
</dbReference>
<dbReference type="Gene3D" id="3.20.20.100">
    <property type="entry name" value="NADP-dependent oxidoreductase domain"/>
    <property type="match status" value="1"/>
</dbReference>
<keyword evidence="6" id="KW-0560">Oxidoreductase</keyword>
<evidence type="ECO:0000256" key="9">
    <source>
        <dbReference type="SAM" id="SignalP"/>
    </source>
</evidence>
<dbReference type="InterPro" id="IPR018170">
    <property type="entry name" value="Aldo/ket_reductase_CS"/>
</dbReference>
<dbReference type="SUPFAM" id="SSF51430">
    <property type="entry name" value="NAD(P)-linked oxidoreductase"/>
    <property type="match status" value="1"/>
</dbReference>
<reference evidence="11" key="1">
    <citation type="submission" date="2022-01" db="EMBL/GenBank/DDBJ databases">
        <authorList>
            <person name="King R."/>
        </authorList>
    </citation>
    <scope>NUCLEOTIDE SEQUENCE</scope>
</reference>
<dbReference type="PROSITE" id="PS00798">
    <property type="entry name" value="ALDOKETO_REDUCTASE_1"/>
    <property type="match status" value="1"/>
</dbReference>
<evidence type="ECO:0000256" key="6">
    <source>
        <dbReference type="ARBA" id="ARBA00023002"/>
    </source>
</evidence>
<keyword evidence="2" id="KW-0479">Metal-binding</keyword>
<dbReference type="PANTHER" id="PTHR43827:SF3">
    <property type="entry name" value="NADP-DEPENDENT OXIDOREDUCTASE DOMAIN-CONTAINING PROTEIN"/>
    <property type="match status" value="1"/>
</dbReference>
<evidence type="ECO:0000259" key="10">
    <source>
        <dbReference type="PROSITE" id="PS50950"/>
    </source>
</evidence>
<dbReference type="Proteomes" id="UP001153636">
    <property type="component" value="Chromosome 3"/>
</dbReference>
<dbReference type="PRINTS" id="PR00069">
    <property type="entry name" value="ALDKETRDTASE"/>
</dbReference>
<sequence length="461" mass="53081">MIGMYKNIILLCLFTSSFQKNVSEILTKDLRVALPSGDYFPMVGFGTSKILGTAIVRNALDQALAAGYRLFDTAQVYGNEEDIGKALKELFPKHNLTRKDVFITSKLPAREYVYLEKKAYATLQQSLKNLNLDYLDLYLIHFPGIPMAETGLKDVNYSKIRNETWEQLAKGVKNGLVRNIGVSNYNVRHLTELINNDHGVKVALNQLCETHTHAHARTHVRTHAPTHRKVEWHPLYHQDELLEFCRKNEIILQAYLSLGGTSSSEIFNNPEVKKIADKLDKNVTQVYKQCRVKEEEGILLFIVDVPQEQTTKKECSLLLELWLKVTNREDLLGKSVEYLSKHYKICELHFQDKFVYQSGARKRLFANAFPSVFPHSQPMRRVTVLQGKLHYADIQLMQIKIVLSVRGICCSWRKRQRQLMPTLNFSRQVHSRPSVSLPCATAQIQTSMYYHQTLHESRDCD</sequence>
<dbReference type="InterPro" id="IPR006612">
    <property type="entry name" value="THAP_Znf"/>
</dbReference>
<evidence type="ECO:0000256" key="3">
    <source>
        <dbReference type="ARBA" id="ARBA00022771"/>
    </source>
</evidence>
<evidence type="ECO:0000256" key="8">
    <source>
        <dbReference type="PROSITE-ProRule" id="PRU00309"/>
    </source>
</evidence>
<keyword evidence="4" id="KW-0862">Zinc</keyword>
<dbReference type="InterPro" id="IPR036812">
    <property type="entry name" value="NAD(P)_OxRdtase_dom_sf"/>
</dbReference>
<keyword evidence="3 8" id="KW-0863">Zinc-finger</keyword>
<protein>
    <recommendedName>
        <fullName evidence="10">THAP-type domain-containing protein</fullName>
    </recommendedName>
</protein>
<keyword evidence="9" id="KW-0732">Signal</keyword>
<name>A0A9P0D088_9CUCU</name>
<keyword evidence="7 8" id="KW-0238">DNA-binding</keyword>
<dbReference type="EMBL" id="OV651815">
    <property type="protein sequence ID" value="CAH1108159.1"/>
    <property type="molecule type" value="Genomic_DNA"/>
</dbReference>
<accession>A0A9P0D088</accession>
<comment type="similarity">
    <text evidence="1">Belongs to the aldo/keto reductase family.</text>
</comment>
<dbReference type="GO" id="GO:0016616">
    <property type="term" value="F:oxidoreductase activity, acting on the CH-OH group of donors, NAD or NADP as acceptor"/>
    <property type="evidence" value="ECO:0007669"/>
    <property type="project" value="UniProtKB-ARBA"/>
</dbReference>
<dbReference type="Pfam" id="PF05485">
    <property type="entry name" value="THAP"/>
    <property type="match status" value="1"/>
</dbReference>
<dbReference type="GO" id="GO:0003677">
    <property type="term" value="F:DNA binding"/>
    <property type="evidence" value="ECO:0007669"/>
    <property type="project" value="UniProtKB-UniRule"/>
</dbReference>
<keyword evidence="12" id="KW-1185">Reference proteome</keyword>
<evidence type="ECO:0000256" key="7">
    <source>
        <dbReference type="ARBA" id="ARBA00023125"/>
    </source>
</evidence>
<dbReference type="InterPro" id="IPR023210">
    <property type="entry name" value="NADP_OxRdtase_dom"/>
</dbReference>
<evidence type="ECO:0000256" key="4">
    <source>
        <dbReference type="ARBA" id="ARBA00022833"/>
    </source>
</evidence>
<feature type="domain" description="THAP-type" evidence="10">
    <location>
        <begin position="279"/>
        <end position="373"/>
    </location>
</feature>
<dbReference type="InterPro" id="IPR020471">
    <property type="entry name" value="AKR"/>
</dbReference>
<dbReference type="AlphaFoldDB" id="A0A9P0D088"/>
<evidence type="ECO:0000256" key="1">
    <source>
        <dbReference type="ARBA" id="ARBA00007905"/>
    </source>
</evidence>
<dbReference type="PROSITE" id="PS00062">
    <property type="entry name" value="ALDOKETO_REDUCTASE_2"/>
    <property type="match status" value="1"/>
</dbReference>
<evidence type="ECO:0000313" key="11">
    <source>
        <dbReference type="EMBL" id="CAH1108159.1"/>
    </source>
</evidence>
<dbReference type="OrthoDB" id="416253at2759"/>
<evidence type="ECO:0000256" key="2">
    <source>
        <dbReference type="ARBA" id="ARBA00022723"/>
    </source>
</evidence>
<proteinExistence type="inferred from homology"/>
<feature type="chain" id="PRO_5040250914" description="THAP-type domain-containing protein" evidence="9">
    <location>
        <begin position="20"/>
        <end position="461"/>
    </location>
</feature>